<dbReference type="InterPro" id="IPR025641">
    <property type="entry name" value="DUF4340"/>
</dbReference>
<feature type="domain" description="DUF4340" evidence="2">
    <location>
        <begin position="71"/>
        <end position="250"/>
    </location>
</feature>
<evidence type="ECO:0000256" key="1">
    <source>
        <dbReference type="SAM" id="MobiDB-lite"/>
    </source>
</evidence>
<dbReference type="AlphaFoldDB" id="A0A1E2V7C0"/>
<feature type="compositionally biased region" description="Polar residues" evidence="1">
    <location>
        <begin position="340"/>
        <end position="351"/>
    </location>
</feature>
<dbReference type="RefSeq" id="WP_068997294.1">
    <property type="nucleotide sequence ID" value="NZ_MDTQ01000001.1"/>
</dbReference>
<proteinExistence type="predicted"/>
<comment type="caution">
    <text evidence="3">The sequence shown here is derived from an EMBL/GenBank/DDBJ whole genome shotgun (WGS) entry which is preliminary data.</text>
</comment>
<reference evidence="3 4" key="1">
    <citation type="submission" date="2016-08" db="EMBL/GenBank/DDBJ databases">
        <authorList>
            <person name="Seilhamer J.J."/>
        </authorList>
    </citation>
    <scope>NUCLEOTIDE SEQUENCE [LARGE SCALE GENOMIC DNA]</scope>
    <source>
        <strain evidence="3 4">PH27A</strain>
    </source>
</reference>
<evidence type="ECO:0000259" key="2">
    <source>
        <dbReference type="Pfam" id="PF14238"/>
    </source>
</evidence>
<organism evidence="3 4">
    <name type="scientific">Terasakiispira papahanaumokuakeensis</name>
    <dbReference type="NCBI Taxonomy" id="197479"/>
    <lineage>
        <taxon>Bacteria</taxon>
        <taxon>Pseudomonadati</taxon>
        <taxon>Pseudomonadota</taxon>
        <taxon>Gammaproteobacteria</taxon>
        <taxon>Oceanospirillales</taxon>
        <taxon>Terasakiispira</taxon>
    </lineage>
</organism>
<evidence type="ECO:0000313" key="3">
    <source>
        <dbReference type="EMBL" id="ODC02899.1"/>
    </source>
</evidence>
<dbReference type="Proteomes" id="UP000094291">
    <property type="component" value="Unassembled WGS sequence"/>
</dbReference>
<dbReference type="EMBL" id="MDTQ01000001">
    <property type="protein sequence ID" value="ODC02899.1"/>
    <property type="molecule type" value="Genomic_DNA"/>
</dbReference>
<protein>
    <recommendedName>
        <fullName evidence="2">DUF4340 domain-containing protein</fullName>
    </recommendedName>
</protein>
<name>A0A1E2V7C0_9GAMM</name>
<dbReference type="STRING" id="197479.BFW38_04360"/>
<dbReference type="Pfam" id="PF14238">
    <property type="entry name" value="DUF4340"/>
    <property type="match status" value="1"/>
</dbReference>
<feature type="region of interest" description="Disordered" evidence="1">
    <location>
        <begin position="328"/>
        <end position="351"/>
    </location>
</feature>
<accession>A0A1E2V7C0</accession>
<gene>
    <name evidence="3" type="ORF">BFW38_04360</name>
</gene>
<keyword evidence="4" id="KW-1185">Reference proteome</keyword>
<sequence length="351" mass="38859">MKKPWMMLALAVIVVAGALSREWLGQPPIDTAVGQKLLPNLHSQLDQINRVEILTGDHKLQVVLAHAPKGWTVVNADQYPANFHMIQKLVTGLAKTQLVEPKTKLSQHYPTLGVEDLGPDAQHATLVRLIADKSPVAEVLIGLNPELRSGHYVRLSGHQQSWLVDQAFTVPSWPGGWLAQPLVDWPADQLNRVILRPAQGKPLVLERQPDQIRLQPTLPESWSVTDPGALAARSQLLNRLNIEAVAPWRTEHDREGWQPLKSAEFVAKSGLQLTVTPLKGAESNWVNIDLNVPDDLQPSMRETAKTLHQRLDGRRFKVSGRVYQQLQSGVSDVAGPPDPKTTTHQQSASPQ</sequence>
<evidence type="ECO:0000313" key="4">
    <source>
        <dbReference type="Proteomes" id="UP000094291"/>
    </source>
</evidence>